<organism evidence="1">
    <name type="scientific">marine sediment metagenome</name>
    <dbReference type="NCBI Taxonomy" id="412755"/>
    <lineage>
        <taxon>unclassified sequences</taxon>
        <taxon>metagenomes</taxon>
        <taxon>ecological metagenomes</taxon>
    </lineage>
</organism>
<dbReference type="EMBL" id="BARV01010379">
    <property type="protein sequence ID" value="GAI11522.1"/>
    <property type="molecule type" value="Genomic_DNA"/>
</dbReference>
<reference evidence="1" key="1">
    <citation type="journal article" date="2014" name="Front. Microbiol.">
        <title>High frequency of phylogenetically diverse reductive dehalogenase-homologous genes in deep subseafloor sedimentary metagenomes.</title>
        <authorList>
            <person name="Kawai M."/>
            <person name="Futagami T."/>
            <person name="Toyoda A."/>
            <person name="Takaki Y."/>
            <person name="Nishi S."/>
            <person name="Hori S."/>
            <person name="Arai W."/>
            <person name="Tsubouchi T."/>
            <person name="Morono Y."/>
            <person name="Uchiyama I."/>
            <person name="Ito T."/>
            <person name="Fujiyama A."/>
            <person name="Inagaki F."/>
            <person name="Takami H."/>
        </authorList>
    </citation>
    <scope>NUCLEOTIDE SEQUENCE</scope>
    <source>
        <strain evidence="1">Expedition CK06-06</strain>
    </source>
</reference>
<sequence>KDAKFGLFVHYALASLLEGGKWEYALEYRAVW</sequence>
<evidence type="ECO:0000313" key="1">
    <source>
        <dbReference type="EMBL" id="GAI11522.1"/>
    </source>
</evidence>
<gene>
    <name evidence="1" type="ORF">S06H3_20106</name>
</gene>
<accession>X1KWT1</accession>
<dbReference type="AlphaFoldDB" id="X1KWT1"/>
<protein>
    <submittedName>
        <fullName evidence="1">Uncharacterized protein</fullName>
    </submittedName>
</protein>
<feature type="non-terminal residue" evidence="1">
    <location>
        <position position="1"/>
    </location>
</feature>
<proteinExistence type="predicted"/>
<comment type="caution">
    <text evidence="1">The sequence shown here is derived from an EMBL/GenBank/DDBJ whole genome shotgun (WGS) entry which is preliminary data.</text>
</comment>
<name>X1KWT1_9ZZZZ</name>